<feature type="coiled-coil region" evidence="1">
    <location>
        <begin position="42"/>
        <end position="189"/>
    </location>
</feature>
<accession>A0AAV7ZH77</accession>
<feature type="region of interest" description="Disordered" evidence="2">
    <location>
        <begin position="215"/>
        <end position="237"/>
    </location>
</feature>
<feature type="coiled-coil region" evidence="1">
    <location>
        <begin position="246"/>
        <end position="294"/>
    </location>
</feature>
<evidence type="ECO:0000256" key="1">
    <source>
        <dbReference type="SAM" id="Coils"/>
    </source>
</evidence>
<organism evidence="3 4">
    <name type="scientific">Anaeramoeba flamelloides</name>
    <dbReference type="NCBI Taxonomy" id="1746091"/>
    <lineage>
        <taxon>Eukaryota</taxon>
        <taxon>Metamonada</taxon>
        <taxon>Anaeramoebidae</taxon>
        <taxon>Anaeramoeba</taxon>
    </lineage>
</organism>
<feature type="coiled-coil region" evidence="1">
    <location>
        <begin position="504"/>
        <end position="580"/>
    </location>
</feature>
<proteinExistence type="predicted"/>
<reference evidence="3" key="1">
    <citation type="submission" date="2022-08" db="EMBL/GenBank/DDBJ databases">
        <title>Novel sulphate-reducing endosymbionts in the free-living metamonad Anaeramoeba.</title>
        <authorList>
            <person name="Jerlstrom-Hultqvist J."/>
            <person name="Cepicka I."/>
            <person name="Gallot-Lavallee L."/>
            <person name="Salas-Leiva D."/>
            <person name="Curtis B.A."/>
            <person name="Zahonova K."/>
            <person name="Pipaliya S."/>
            <person name="Dacks J."/>
            <person name="Roger A.J."/>
        </authorList>
    </citation>
    <scope>NUCLEOTIDE SEQUENCE</scope>
    <source>
        <strain evidence="3">Busselton2</strain>
    </source>
</reference>
<dbReference type="Gene3D" id="1.10.287.1490">
    <property type="match status" value="1"/>
</dbReference>
<sequence>MNRFSRTITSSPYVKKQIQKDSQKKTRLMNQLGVEFDELLKHKEFSLALQDAMQELEETTQKEREALESQINRLKQLLNKERQAKESAEEKVELLQGNIENVKKDIAKYGRILQQLKKNYEESKDENIRLNELSNSRLREITRLKQTEQELQEQIDQYEQELGEKEVLEKQLNNKIGRIEKQKQTIDEDLLDINTMIKDFSSGKALLQNKYNLFPSDRRSSSTRSSSRSSSRRKSISPTLRLKQNIFQILKDLAKTTKERDNLNEQITEQETHIEELNNEKTNLSTQINVKSDQNQTLKNMLHLLTRAILPLQSKVESLSLQNQYLKGIEKDHQQLTKELDSLHYELTNRRIVRTPTDKFRKIVTNLIELKHVHPLKKILSQPEPNSYYVQGTENNVSLDERKKVTTIIPTQLYNIMKDYHERDPEIDQDTEYKDVESFVDMISYFSPKYFTKREEIEMGSRNRSSYSEKSEREFLSEFVTKRSSIRSTSSRRSSSVIKRSPVVQKIRNVTRKIRSQLQNINNEKNQLSERLENISNERDQLEFDLKESENKNNEKQETLASLQDQFNNSKRAIINLRNKTKILQEEKKFLVPLEQYNTISSELTNIKRLLSSQTRDLNSTKNNLTQAEDEIEKLKDEILGKNTLIQKLNRNVQLKNTQIEELNNQLQNLRNDNQDLNEQISKKENGLNKFKSLISQMKKRDQDMRRKCGFLDKQVNAFRKHMDVLKEEISTTLDKEIEEGSNSSDRNSIRSNNHNYNFEELELDLN</sequence>
<dbReference type="AlphaFoldDB" id="A0AAV7ZH77"/>
<name>A0AAV7ZH77_9EUKA</name>
<feature type="coiled-coil region" evidence="1">
    <location>
        <begin position="611"/>
        <end position="694"/>
    </location>
</feature>
<keyword evidence="1" id="KW-0175">Coiled coil</keyword>
<dbReference type="EMBL" id="JANTQA010000029">
    <property type="protein sequence ID" value="KAJ3441338.1"/>
    <property type="molecule type" value="Genomic_DNA"/>
</dbReference>
<dbReference type="Proteomes" id="UP001146793">
    <property type="component" value="Unassembled WGS sequence"/>
</dbReference>
<protein>
    <submittedName>
        <fullName evidence="3">Structural maintenance of chromosomes protein</fullName>
    </submittedName>
</protein>
<evidence type="ECO:0000313" key="3">
    <source>
        <dbReference type="EMBL" id="KAJ3441338.1"/>
    </source>
</evidence>
<feature type="compositionally biased region" description="Polar residues" evidence="2">
    <location>
        <begin position="1"/>
        <end position="12"/>
    </location>
</feature>
<evidence type="ECO:0000256" key="2">
    <source>
        <dbReference type="SAM" id="MobiDB-lite"/>
    </source>
</evidence>
<comment type="caution">
    <text evidence="3">The sequence shown here is derived from an EMBL/GenBank/DDBJ whole genome shotgun (WGS) entry which is preliminary data.</text>
</comment>
<evidence type="ECO:0000313" key="4">
    <source>
        <dbReference type="Proteomes" id="UP001146793"/>
    </source>
</evidence>
<feature type="region of interest" description="Disordered" evidence="2">
    <location>
        <begin position="1"/>
        <end position="22"/>
    </location>
</feature>
<dbReference type="PANTHER" id="PTHR45615">
    <property type="entry name" value="MYOSIN HEAVY CHAIN, NON-MUSCLE"/>
    <property type="match status" value="1"/>
</dbReference>
<gene>
    <name evidence="3" type="ORF">M0812_13347</name>
</gene>
<dbReference type="PANTHER" id="PTHR45615:SF72">
    <property type="entry name" value="CHROMOSOME UNDETERMINED SCAFFOLD_67, WHOLE GENOME SHOTGUN SEQUENCE"/>
    <property type="match status" value="1"/>
</dbReference>